<dbReference type="PROSITE" id="PS50977">
    <property type="entry name" value="HTH_TETR_2"/>
    <property type="match status" value="1"/>
</dbReference>
<dbReference type="Proteomes" id="UP001143480">
    <property type="component" value="Unassembled WGS sequence"/>
</dbReference>
<sequence>MARWEGDTQGRLERAALELFQEQGYDRTTVAQIAQRAGLTERSFYRWFADKREVLFGGRTDLESHLVRAVAAVPPGTAALPTLLAALATVPQVVRPREFLLVRTAVIAANPPLRERELIKLAALAEALTTALVDRGIDAQTARLATDLALAVLRLTGQRCLADESADFHATLARSAADLAAVAASTAGPASIAGSAVAASAEAARP</sequence>
<evidence type="ECO:0000259" key="5">
    <source>
        <dbReference type="PROSITE" id="PS50977"/>
    </source>
</evidence>
<accession>A0A9W6NTD9</accession>
<gene>
    <name evidence="6" type="ORF">GCM10017581_100670</name>
</gene>
<feature type="domain" description="HTH tetR-type" evidence="5">
    <location>
        <begin position="6"/>
        <end position="66"/>
    </location>
</feature>
<dbReference type="AlphaFoldDB" id="A0A9W6NTD9"/>
<feature type="DNA-binding region" description="H-T-H motif" evidence="4">
    <location>
        <begin position="29"/>
        <end position="48"/>
    </location>
</feature>
<evidence type="ECO:0000256" key="2">
    <source>
        <dbReference type="ARBA" id="ARBA00023125"/>
    </source>
</evidence>
<evidence type="ECO:0000313" key="7">
    <source>
        <dbReference type="Proteomes" id="UP001143480"/>
    </source>
</evidence>
<comment type="caution">
    <text evidence="6">The sequence shown here is derived from an EMBL/GenBank/DDBJ whole genome shotgun (WGS) entry which is preliminary data.</text>
</comment>
<dbReference type="Pfam" id="PF00440">
    <property type="entry name" value="TetR_N"/>
    <property type="match status" value="1"/>
</dbReference>
<protein>
    <submittedName>
        <fullName evidence="6">TetR family transcriptional regulator</fullName>
    </submittedName>
</protein>
<dbReference type="InterPro" id="IPR001647">
    <property type="entry name" value="HTH_TetR"/>
</dbReference>
<dbReference type="InterPro" id="IPR009057">
    <property type="entry name" value="Homeodomain-like_sf"/>
</dbReference>
<reference evidence="6" key="2">
    <citation type="submission" date="2023-01" db="EMBL/GenBank/DDBJ databases">
        <authorList>
            <person name="Sun Q."/>
            <person name="Evtushenko L."/>
        </authorList>
    </citation>
    <scope>NUCLEOTIDE SEQUENCE</scope>
    <source>
        <strain evidence="6">VKM Ac-1321</strain>
    </source>
</reference>
<dbReference type="SUPFAM" id="SSF46689">
    <property type="entry name" value="Homeodomain-like"/>
    <property type="match status" value="1"/>
</dbReference>
<dbReference type="GO" id="GO:0003700">
    <property type="term" value="F:DNA-binding transcription factor activity"/>
    <property type="evidence" value="ECO:0007669"/>
    <property type="project" value="TreeGrafter"/>
</dbReference>
<dbReference type="PRINTS" id="PR00455">
    <property type="entry name" value="HTHTETR"/>
</dbReference>
<dbReference type="RefSeq" id="WP_261958498.1">
    <property type="nucleotide sequence ID" value="NZ_BAAAXA010000001.1"/>
</dbReference>
<keyword evidence="3" id="KW-0804">Transcription</keyword>
<evidence type="ECO:0000256" key="4">
    <source>
        <dbReference type="PROSITE-ProRule" id="PRU00335"/>
    </source>
</evidence>
<evidence type="ECO:0000256" key="1">
    <source>
        <dbReference type="ARBA" id="ARBA00023015"/>
    </source>
</evidence>
<dbReference type="PANTHER" id="PTHR30055">
    <property type="entry name" value="HTH-TYPE TRANSCRIPTIONAL REGULATOR RUTR"/>
    <property type="match status" value="1"/>
</dbReference>
<keyword evidence="1" id="KW-0805">Transcription regulation</keyword>
<evidence type="ECO:0000256" key="3">
    <source>
        <dbReference type="ARBA" id="ARBA00023163"/>
    </source>
</evidence>
<reference evidence="6" key="1">
    <citation type="journal article" date="2014" name="Int. J. Syst. Evol. Microbiol.">
        <title>Complete genome sequence of Corynebacterium casei LMG S-19264T (=DSM 44701T), isolated from a smear-ripened cheese.</title>
        <authorList>
            <consortium name="US DOE Joint Genome Institute (JGI-PGF)"/>
            <person name="Walter F."/>
            <person name="Albersmeier A."/>
            <person name="Kalinowski J."/>
            <person name="Ruckert C."/>
        </authorList>
    </citation>
    <scope>NUCLEOTIDE SEQUENCE</scope>
    <source>
        <strain evidence="6">VKM Ac-1321</strain>
    </source>
</reference>
<organism evidence="6 7">
    <name type="scientific">Dactylosporangium matsuzakiense</name>
    <dbReference type="NCBI Taxonomy" id="53360"/>
    <lineage>
        <taxon>Bacteria</taxon>
        <taxon>Bacillati</taxon>
        <taxon>Actinomycetota</taxon>
        <taxon>Actinomycetes</taxon>
        <taxon>Micromonosporales</taxon>
        <taxon>Micromonosporaceae</taxon>
        <taxon>Dactylosporangium</taxon>
    </lineage>
</organism>
<dbReference type="PANTHER" id="PTHR30055:SF238">
    <property type="entry name" value="MYCOFACTOCIN BIOSYNTHESIS TRANSCRIPTIONAL REGULATOR MFTR-RELATED"/>
    <property type="match status" value="1"/>
</dbReference>
<proteinExistence type="predicted"/>
<dbReference type="EMBL" id="BSFP01000137">
    <property type="protein sequence ID" value="GLL08306.1"/>
    <property type="molecule type" value="Genomic_DNA"/>
</dbReference>
<name>A0A9W6NTD9_9ACTN</name>
<dbReference type="GO" id="GO:0000976">
    <property type="term" value="F:transcription cis-regulatory region binding"/>
    <property type="evidence" value="ECO:0007669"/>
    <property type="project" value="TreeGrafter"/>
</dbReference>
<dbReference type="Gene3D" id="1.10.357.10">
    <property type="entry name" value="Tetracycline Repressor, domain 2"/>
    <property type="match status" value="1"/>
</dbReference>
<dbReference type="InterPro" id="IPR050109">
    <property type="entry name" value="HTH-type_TetR-like_transc_reg"/>
</dbReference>
<keyword evidence="7" id="KW-1185">Reference proteome</keyword>
<keyword evidence="2 4" id="KW-0238">DNA-binding</keyword>
<evidence type="ECO:0000313" key="6">
    <source>
        <dbReference type="EMBL" id="GLL08306.1"/>
    </source>
</evidence>